<feature type="compositionally biased region" description="Low complexity" evidence="1">
    <location>
        <begin position="197"/>
        <end position="214"/>
    </location>
</feature>
<name>A0A7J7K4G0_BUGNE</name>
<organism evidence="3 4">
    <name type="scientific">Bugula neritina</name>
    <name type="common">Brown bryozoan</name>
    <name type="synonym">Sertularia neritina</name>
    <dbReference type="NCBI Taxonomy" id="10212"/>
    <lineage>
        <taxon>Eukaryota</taxon>
        <taxon>Metazoa</taxon>
        <taxon>Spiralia</taxon>
        <taxon>Lophotrochozoa</taxon>
        <taxon>Bryozoa</taxon>
        <taxon>Gymnolaemata</taxon>
        <taxon>Cheilostomatida</taxon>
        <taxon>Flustrina</taxon>
        <taxon>Buguloidea</taxon>
        <taxon>Bugulidae</taxon>
        <taxon>Bugula</taxon>
    </lineage>
</organism>
<evidence type="ECO:0000313" key="3">
    <source>
        <dbReference type="EMBL" id="KAF6032861.1"/>
    </source>
</evidence>
<evidence type="ECO:0000256" key="2">
    <source>
        <dbReference type="SAM" id="Phobius"/>
    </source>
</evidence>
<feature type="transmembrane region" description="Helical" evidence="2">
    <location>
        <begin position="13"/>
        <end position="34"/>
    </location>
</feature>
<evidence type="ECO:0000256" key="1">
    <source>
        <dbReference type="SAM" id="MobiDB-lite"/>
    </source>
</evidence>
<gene>
    <name evidence="3" type="ORF">EB796_008835</name>
</gene>
<keyword evidence="2" id="KW-0472">Membrane</keyword>
<proteinExistence type="predicted"/>
<protein>
    <submittedName>
        <fullName evidence="3">LRP12</fullName>
    </submittedName>
</protein>
<feature type="region of interest" description="Disordered" evidence="1">
    <location>
        <begin position="154"/>
        <end position="214"/>
    </location>
</feature>
<feature type="region of interest" description="Disordered" evidence="1">
    <location>
        <begin position="73"/>
        <end position="142"/>
    </location>
</feature>
<feature type="compositionally biased region" description="Polar residues" evidence="1">
    <location>
        <begin position="99"/>
        <end position="113"/>
    </location>
</feature>
<dbReference type="EMBL" id="VXIV02001471">
    <property type="protein sequence ID" value="KAF6032861.1"/>
    <property type="molecule type" value="Genomic_DNA"/>
</dbReference>
<accession>A0A7J7K4G0</accession>
<dbReference type="AlphaFoldDB" id="A0A7J7K4G0"/>
<dbReference type="OrthoDB" id="10020456at2759"/>
<sequence>MFPNSIVGTSLKVITASVIGSLMCAIMIVIAVGCTCKLHTNRMYESLYQRSRYESPLSRITNALLNRAAPPPYAEAMQRSRPFEEVQSDSGEVMEEQHSIASASGALDTTDSSLIEMAEDNSVSYRRNPNKPLESAQLPDLPLVLLDQPTPAVLEPKSDEEEGGSDDAPITTNLSFNENDDNSSPSRRQMIRHNSGDSDVSLLSRSSDDVPLLT</sequence>
<reference evidence="3" key="1">
    <citation type="submission" date="2020-06" db="EMBL/GenBank/DDBJ databases">
        <title>Draft genome of Bugula neritina, a colonial animal packing powerful symbionts and potential medicines.</title>
        <authorList>
            <person name="Rayko M."/>
        </authorList>
    </citation>
    <scope>NUCLEOTIDE SEQUENCE [LARGE SCALE GENOMIC DNA]</scope>
    <source>
        <strain evidence="3">Kwan_BN1</strain>
    </source>
</reference>
<keyword evidence="4" id="KW-1185">Reference proteome</keyword>
<keyword evidence="2" id="KW-0812">Transmembrane</keyword>
<dbReference type="Proteomes" id="UP000593567">
    <property type="component" value="Unassembled WGS sequence"/>
</dbReference>
<keyword evidence="2" id="KW-1133">Transmembrane helix</keyword>
<evidence type="ECO:0000313" key="4">
    <source>
        <dbReference type="Proteomes" id="UP000593567"/>
    </source>
</evidence>
<comment type="caution">
    <text evidence="3">The sequence shown here is derived from an EMBL/GenBank/DDBJ whole genome shotgun (WGS) entry which is preliminary data.</text>
</comment>
<feature type="compositionally biased region" description="Polar residues" evidence="1">
    <location>
        <begin position="170"/>
        <end position="187"/>
    </location>
</feature>